<proteinExistence type="inferred from homology"/>
<evidence type="ECO:0000313" key="9">
    <source>
        <dbReference type="EMBL" id="NEN77072.1"/>
    </source>
</evidence>
<evidence type="ECO:0000256" key="3">
    <source>
        <dbReference type="ARBA" id="ARBA00022630"/>
    </source>
</evidence>
<keyword evidence="4 6" id="KW-0274">FAD</keyword>
<dbReference type="InterPro" id="IPR006091">
    <property type="entry name" value="Acyl-CoA_Oxase/DH_mid-dom"/>
</dbReference>
<dbReference type="AlphaFoldDB" id="A0A6P0HE85"/>
<dbReference type="GO" id="GO:0003995">
    <property type="term" value="F:acyl-CoA dehydrogenase activity"/>
    <property type="evidence" value="ECO:0007669"/>
    <property type="project" value="TreeGrafter"/>
</dbReference>
<dbReference type="GO" id="GO:0005737">
    <property type="term" value="C:cytoplasm"/>
    <property type="evidence" value="ECO:0007669"/>
    <property type="project" value="TreeGrafter"/>
</dbReference>
<organism evidence="9 10">
    <name type="scientific">Nocardioides zeae</name>
    <dbReference type="NCBI Taxonomy" id="1457234"/>
    <lineage>
        <taxon>Bacteria</taxon>
        <taxon>Bacillati</taxon>
        <taxon>Actinomycetota</taxon>
        <taxon>Actinomycetes</taxon>
        <taxon>Propionibacteriales</taxon>
        <taxon>Nocardioidaceae</taxon>
        <taxon>Nocardioides</taxon>
    </lineage>
</organism>
<evidence type="ECO:0000256" key="4">
    <source>
        <dbReference type="ARBA" id="ARBA00022827"/>
    </source>
</evidence>
<dbReference type="InterPro" id="IPR009100">
    <property type="entry name" value="AcylCoA_DH/oxidase_NM_dom_sf"/>
</dbReference>
<dbReference type="InterPro" id="IPR037069">
    <property type="entry name" value="AcylCoA_DH/ox_N_sf"/>
</dbReference>
<dbReference type="GO" id="GO:0050660">
    <property type="term" value="F:flavin adenine dinucleotide binding"/>
    <property type="evidence" value="ECO:0007669"/>
    <property type="project" value="InterPro"/>
</dbReference>
<dbReference type="InterPro" id="IPR046373">
    <property type="entry name" value="Acyl-CoA_Oxase/DH_mid-dom_sf"/>
</dbReference>
<comment type="cofactor">
    <cofactor evidence="1 6">
        <name>FAD</name>
        <dbReference type="ChEBI" id="CHEBI:57692"/>
    </cofactor>
</comment>
<dbReference type="Gene3D" id="1.10.540.10">
    <property type="entry name" value="Acyl-CoA dehydrogenase/oxidase, N-terminal domain"/>
    <property type="match status" value="1"/>
</dbReference>
<dbReference type="GO" id="GO:0033539">
    <property type="term" value="P:fatty acid beta-oxidation using acyl-CoA dehydrogenase"/>
    <property type="evidence" value="ECO:0007669"/>
    <property type="project" value="TreeGrafter"/>
</dbReference>
<dbReference type="Pfam" id="PF02770">
    <property type="entry name" value="Acyl-CoA_dh_M"/>
    <property type="match status" value="1"/>
</dbReference>
<feature type="domain" description="Acyl-CoA dehydrogenase/oxidase C-terminal" evidence="7">
    <location>
        <begin position="259"/>
        <end position="408"/>
    </location>
</feature>
<dbReference type="InterPro" id="IPR050741">
    <property type="entry name" value="Acyl-CoA_dehydrogenase"/>
</dbReference>
<dbReference type="RefSeq" id="WP_163770400.1">
    <property type="nucleotide sequence ID" value="NZ_JAAGXA010000001.1"/>
</dbReference>
<evidence type="ECO:0000259" key="7">
    <source>
        <dbReference type="Pfam" id="PF00441"/>
    </source>
</evidence>
<feature type="domain" description="Acyl-CoA oxidase/dehydrogenase middle" evidence="8">
    <location>
        <begin position="147"/>
        <end position="247"/>
    </location>
</feature>
<evidence type="ECO:0000313" key="10">
    <source>
        <dbReference type="Proteomes" id="UP000468687"/>
    </source>
</evidence>
<name>A0A6P0HE85_9ACTN</name>
<dbReference type="Proteomes" id="UP000468687">
    <property type="component" value="Unassembled WGS sequence"/>
</dbReference>
<comment type="similarity">
    <text evidence="2 6">Belongs to the acyl-CoA dehydrogenase family.</text>
</comment>
<dbReference type="InterPro" id="IPR036250">
    <property type="entry name" value="AcylCo_DH-like_C"/>
</dbReference>
<dbReference type="Gene3D" id="2.40.110.10">
    <property type="entry name" value="Butyryl-CoA Dehydrogenase, subunit A, domain 2"/>
    <property type="match status" value="1"/>
</dbReference>
<dbReference type="PANTHER" id="PTHR48083:SF13">
    <property type="entry name" value="ACYL-COA DEHYDROGENASE FAMILY MEMBER 11"/>
    <property type="match status" value="1"/>
</dbReference>
<comment type="caution">
    <text evidence="9">The sequence shown here is derived from an EMBL/GenBank/DDBJ whole genome shotgun (WGS) entry which is preliminary data.</text>
</comment>
<evidence type="ECO:0000256" key="6">
    <source>
        <dbReference type="RuleBase" id="RU362125"/>
    </source>
</evidence>
<evidence type="ECO:0000256" key="1">
    <source>
        <dbReference type="ARBA" id="ARBA00001974"/>
    </source>
</evidence>
<dbReference type="InterPro" id="IPR009075">
    <property type="entry name" value="AcylCo_DH/oxidase_C"/>
</dbReference>
<gene>
    <name evidence="9" type="ORF">G3T38_02150</name>
</gene>
<dbReference type="EMBL" id="JAAGXA010000001">
    <property type="protein sequence ID" value="NEN77072.1"/>
    <property type="molecule type" value="Genomic_DNA"/>
</dbReference>
<dbReference type="Gene3D" id="1.20.140.10">
    <property type="entry name" value="Butyryl-CoA Dehydrogenase, subunit A, domain 3"/>
    <property type="match status" value="1"/>
</dbReference>
<sequence length="418" mass="45449">MTAPGATDDPFDVAGLDLTPSPRARELRASLVEFMNEHVFPAEADYHAFRHAVGPQDHTPAPVLETLKSEARRRGLWNLFLPDVGRISQLDYAGLAEITGWSLELAPEATNGAAPDTGNMELLHMFGTPEQQAQWLRPLLEGTIRSAFAMTEKAVASSDATNIETRIERDGDEYVINGRKWWTSGAADPRCALLVVMGKTDPEAAKHRQQSMVLVPTDTPGVEIVRDLPVFGRHDQHGHCEVLLRDVRVPATSVLGEEGAGFALAQARLGPGRIHHCMRALGAAERALDLLVRRATSRVAFGKPLAEQGMVQRDIAESRIAIDQARLLCQHAAAVIDAHGNKAAASLVSMAKVAVPRAALEVIDRAIQVHGGAGISDDVPLAMMYGWHRAMRIFDGPDEVHLRGIARAEPGRERVLRP</sequence>
<dbReference type="FunFam" id="2.40.110.10:FF:000002">
    <property type="entry name" value="Acyl-CoA dehydrogenase fadE12"/>
    <property type="match status" value="1"/>
</dbReference>
<evidence type="ECO:0000256" key="5">
    <source>
        <dbReference type="ARBA" id="ARBA00023002"/>
    </source>
</evidence>
<evidence type="ECO:0000256" key="2">
    <source>
        <dbReference type="ARBA" id="ARBA00009347"/>
    </source>
</evidence>
<dbReference type="Pfam" id="PF00441">
    <property type="entry name" value="Acyl-CoA_dh_1"/>
    <property type="match status" value="1"/>
</dbReference>
<keyword evidence="10" id="KW-1185">Reference proteome</keyword>
<protein>
    <submittedName>
        <fullName evidence="9">Acyl-CoA dehydrogenase</fullName>
    </submittedName>
</protein>
<accession>A0A6P0HE85</accession>
<dbReference type="SUPFAM" id="SSF47203">
    <property type="entry name" value="Acyl-CoA dehydrogenase C-terminal domain-like"/>
    <property type="match status" value="1"/>
</dbReference>
<keyword evidence="5 6" id="KW-0560">Oxidoreductase</keyword>
<reference evidence="9 10" key="1">
    <citation type="journal article" date="2014" name="Int. J. Syst. Evol. Microbiol.">
        <title>Nocardioides zeae sp. nov., isolated from the stem of Zea mays.</title>
        <authorList>
            <person name="Glaeser S.P."/>
            <person name="McInroy J.A."/>
            <person name="Busse H.J."/>
            <person name="Kampfer P."/>
        </authorList>
    </citation>
    <scope>NUCLEOTIDE SEQUENCE [LARGE SCALE GENOMIC DNA]</scope>
    <source>
        <strain evidence="9 10">JCM 30728</strain>
    </source>
</reference>
<evidence type="ECO:0000259" key="8">
    <source>
        <dbReference type="Pfam" id="PF02770"/>
    </source>
</evidence>
<keyword evidence="3 6" id="KW-0285">Flavoprotein</keyword>
<dbReference type="SUPFAM" id="SSF56645">
    <property type="entry name" value="Acyl-CoA dehydrogenase NM domain-like"/>
    <property type="match status" value="1"/>
</dbReference>
<dbReference type="PANTHER" id="PTHR48083">
    <property type="entry name" value="MEDIUM-CHAIN SPECIFIC ACYL-COA DEHYDROGENASE, MITOCHONDRIAL-RELATED"/>
    <property type="match status" value="1"/>
</dbReference>